<dbReference type="Pfam" id="PF05556">
    <property type="entry name" value="Calsarcin"/>
    <property type="match status" value="1"/>
</dbReference>
<dbReference type="GO" id="GO:0003779">
    <property type="term" value="F:actin binding"/>
    <property type="evidence" value="ECO:0007669"/>
    <property type="project" value="TreeGrafter"/>
</dbReference>
<dbReference type="GO" id="GO:0051373">
    <property type="term" value="F:FATZ binding"/>
    <property type="evidence" value="ECO:0007669"/>
    <property type="project" value="TreeGrafter"/>
</dbReference>
<sequence length="341" mass="36716">MISVNICEPAVCNQWPDIPAALFSKKEKGLIPATMPLAGTPAPIKKRRTPRIITKTLKDAGTEINLGKKISIPRDVMLEELSLLKNKGSLMFKERQRRVERFIYESNPDVFNPDSMDNLQRFLPGSGVVLKTEADGIQVYGQMGSGDRSGYSRFGTHSRGTAPAPYPKPQHLAAVSGITGKHGSGQVANGIGGLEGGGDQGGVDGGKGAGGAGGVGKKHITVLKTYVSPWEQAMGNDPVLKATMSSHMESPSAPGMLRFYKSFNRTAMPFGGFEKAAKLMTFQLPEFDTAPPEPEPVVVFHQDISCRPNFNRTPLGWTPMSTDSLVNLGVDLEFNAETDDL</sequence>
<dbReference type="InterPro" id="IPR008438">
    <property type="entry name" value="MYOZ"/>
</dbReference>
<evidence type="ECO:0000313" key="5">
    <source>
        <dbReference type="Proteomes" id="UP000288216"/>
    </source>
</evidence>
<comment type="similarity">
    <text evidence="1">Belongs to the myozenin family.</text>
</comment>
<evidence type="ECO:0000256" key="3">
    <source>
        <dbReference type="SAM" id="MobiDB-lite"/>
    </source>
</evidence>
<dbReference type="OMA" id="TFQMPKI"/>
<dbReference type="GO" id="GO:0030018">
    <property type="term" value="C:Z disc"/>
    <property type="evidence" value="ECO:0007669"/>
    <property type="project" value="InterPro"/>
</dbReference>
<dbReference type="GO" id="GO:0031433">
    <property type="term" value="F:telethonin binding"/>
    <property type="evidence" value="ECO:0007669"/>
    <property type="project" value="TreeGrafter"/>
</dbReference>
<gene>
    <name evidence="4" type="ORF">scyTo_0008533</name>
</gene>
<proteinExistence type="inferred from homology"/>
<comment type="caution">
    <text evidence="4">The sequence shown here is derived from an EMBL/GenBank/DDBJ whole genome shotgun (WGS) entry which is preliminary data.</text>
</comment>
<dbReference type="Proteomes" id="UP000288216">
    <property type="component" value="Unassembled WGS sequence"/>
</dbReference>
<reference evidence="4 5" key="1">
    <citation type="journal article" date="2018" name="Nat. Ecol. Evol.">
        <title>Shark genomes provide insights into elasmobranch evolution and the origin of vertebrates.</title>
        <authorList>
            <person name="Hara Y"/>
            <person name="Yamaguchi K"/>
            <person name="Onimaru K"/>
            <person name="Kadota M"/>
            <person name="Koyanagi M"/>
            <person name="Keeley SD"/>
            <person name="Tatsumi K"/>
            <person name="Tanaka K"/>
            <person name="Motone F"/>
            <person name="Kageyama Y"/>
            <person name="Nozu R"/>
            <person name="Adachi N"/>
            <person name="Nishimura O"/>
            <person name="Nakagawa R"/>
            <person name="Tanegashima C"/>
            <person name="Kiyatake I"/>
            <person name="Matsumoto R"/>
            <person name="Murakumo K"/>
            <person name="Nishida K"/>
            <person name="Terakita A"/>
            <person name="Kuratani S"/>
            <person name="Sato K"/>
            <person name="Hyodo S Kuraku.S."/>
        </authorList>
    </citation>
    <scope>NUCLEOTIDE SEQUENCE [LARGE SCALE GENOMIC DNA]</scope>
</reference>
<dbReference type="EMBL" id="BFAA01003292">
    <property type="protein sequence ID" value="GCB70264.1"/>
    <property type="molecule type" value="Genomic_DNA"/>
</dbReference>
<evidence type="ECO:0000256" key="1">
    <source>
        <dbReference type="ARBA" id="ARBA00009126"/>
    </source>
</evidence>
<protein>
    <submittedName>
        <fullName evidence="4">Uncharacterized protein</fullName>
    </submittedName>
</protein>
<evidence type="ECO:0000313" key="4">
    <source>
        <dbReference type="EMBL" id="GCB70264.1"/>
    </source>
</evidence>
<keyword evidence="2" id="KW-0597">Phosphoprotein</keyword>
<evidence type="ECO:0000256" key="2">
    <source>
        <dbReference type="ARBA" id="ARBA00022553"/>
    </source>
</evidence>
<dbReference type="AlphaFoldDB" id="A0A401PAX2"/>
<organism evidence="4 5">
    <name type="scientific">Scyliorhinus torazame</name>
    <name type="common">Cloudy catshark</name>
    <name type="synonym">Catulus torazame</name>
    <dbReference type="NCBI Taxonomy" id="75743"/>
    <lineage>
        <taxon>Eukaryota</taxon>
        <taxon>Metazoa</taxon>
        <taxon>Chordata</taxon>
        <taxon>Craniata</taxon>
        <taxon>Vertebrata</taxon>
        <taxon>Chondrichthyes</taxon>
        <taxon>Elasmobranchii</taxon>
        <taxon>Galeomorphii</taxon>
        <taxon>Galeoidea</taxon>
        <taxon>Carcharhiniformes</taxon>
        <taxon>Scyliorhinidae</taxon>
        <taxon>Scyliorhinus</taxon>
    </lineage>
</organism>
<dbReference type="STRING" id="75743.A0A401PAX2"/>
<feature type="region of interest" description="Disordered" evidence="3">
    <location>
        <begin position="186"/>
        <end position="211"/>
    </location>
</feature>
<dbReference type="PANTHER" id="PTHR15941">
    <property type="entry name" value="MYOZENIN"/>
    <property type="match status" value="1"/>
</dbReference>
<dbReference type="PANTHER" id="PTHR15941:SF11">
    <property type="entry name" value="MYOZENIN-1"/>
    <property type="match status" value="1"/>
</dbReference>
<name>A0A401PAX2_SCYTO</name>
<dbReference type="OrthoDB" id="9901707at2759"/>
<dbReference type="GO" id="GO:0015629">
    <property type="term" value="C:actin cytoskeleton"/>
    <property type="evidence" value="ECO:0007669"/>
    <property type="project" value="TreeGrafter"/>
</dbReference>
<accession>A0A401PAX2</accession>
<feature type="compositionally biased region" description="Gly residues" evidence="3">
    <location>
        <begin position="190"/>
        <end position="211"/>
    </location>
</feature>
<keyword evidence="5" id="KW-1185">Reference proteome</keyword>